<evidence type="ECO:0000256" key="9">
    <source>
        <dbReference type="RuleBase" id="RU361169"/>
    </source>
</evidence>
<gene>
    <name evidence="11" type="ORF">FPE_LOCUS4610</name>
</gene>
<evidence type="ECO:0000256" key="4">
    <source>
        <dbReference type="ARBA" id="ARBA00022525"/>
    </source>
</evidence>
<feature type="chain" id="PRO_5042245347" description="Exopolygalacturonase" evidence="10">
    <location>
        <begin position="26"/>
        <end position="401"/>
    </location>
</feature>
<evidence type="ECO:0000256" key="8">
    <source>
        <dbReference type="PROSITE-ProRule" id="PRU10052"/>
    </source>
</evidence>
<keyword evidence="12" id="KW-1185">Reference proteome</keyword>
<evidence type="ECO:0000313" key="11">
    <source>
        <dbReference type="EMBL" id="CAI9757180.1"/>
    </source>
</evidence>
<organism evidence="11 12">
    <name type="scientific">Fraxinus pennsylvanica</name>
    <dbReference type="NCBI Taxonomy" id="56036"/>
    <lineage>
        <taxon>Eukaryota</taxon>
        <taxon>Viridiplantae</taxon>
        <taxon>Streptophyta</taxon>
        <taxon>Embryophyta</taxon>
        <taxon>Tracheophyta</taxon>
        <taxon>Spermatophyta</taxon>
        <taxon>Magnoliopsida</taxon>
        <taxon>eudicotyledons</taxon>
        <taxon>Gunneridae</taxon>
        <taxon>Pentapetalae</taxon>
        <taxon>asterids</taxon>
        <taxon>lamiids</taxon>
        <taxon>Lamiales</taxon>
        <taxon>Oleaceae</taxon>
        <taxon>Oleeae</taxon>
        <taxon>Fraxinus</taxon>
    </lineage>
</organism>
<keyword evidence="4" id="KW-0964">Secreted</keyword>
<evidence type="ECO:0000256" key="10">
    <source>
        <dbReference type="SAM" id="SignalP"/>
    </source>
</evidence>
<keyword evidence="3" id="KW-0134">Cell wall</keyword>
<keyword evidence="7" id="KW-0961">Cell wall biogenesis/degradation</keyword>
<dbReference type="Gene3D" id="2.160.20.10">
    <property type="entry name" value="Single-stranded right-handed beta-helix, Pectin lyase-like"/>
    <property type="match status" value="1"/>
</dbReference>
<feature type="signal peptide" evidence="10">
    <location>
        <begin position="1"/>
        <end position="25"/>
    </location>
</feature>
<evidence type="ECO:0000256" key="5">
    <source>
        <dbReference type="ARBA" id="ARBA00022801"/>
    </source>
</evidence>
<evidence type="ECO:0000256" key="1">
    <source>
        <dbReference type="ARBA" id="ARBA00004191"/>
    </source>
</evidence>
<dbReference type="GO" id="GO:0005975">
    <property type="term" value="P:carbohydrate metabolic process"/>
    <property type="evidence" value="ECO:0007669"/>
    <property type="project" value="InterPro"/>
</dbReference>
<proteinExistence type="inferred from homology"/>
<dbReference type="PROSITE" id="PS00502">
    <property type="entry name" value="POLYGALACTURONASE"/>
    <property type="match status" value="1"/>
</dbReference>
<reference evidence="11" key="1">
    <citation type="submission" date="2023-05" db="EMBL/GenBank/DDBJ databases">
        <authorList>
            <person name="Huff M."/>
        </authorList>
    </citation>
    <scope>NUCLEOTIDE SEQUENCE</scope>
</reference>
<keyword evidence="5 9" id="KW-0378">Hydrolase</keyword>
<dbReference type="InterPro" id="IPR011050">
    <property type="entry name" value="Pectin_lyase_fold/virulence"/>
</dbReference>
<sequence length="401" mass="44058">MGLKSSFGIILVPFLFLFFIDASHGLPPKLFDVRNYGAIADGKTYNTEAFLKAWNDACAHQGRSRFYIAPGTFLLESVSFEGPCKGSITFLLKGTLKAPTEKSKFSTDTWIGFRYLDDLTVKGGGYLDGQGKFAWPYNDCSKNSYCGPLPVSMRFDFVNNSRIHHLKSIDSKNTHFSIFACSNMNISKVRITAPEDSPNTDGLRIGYSRKIKISDSVIGTGDDCISMLYGSQDIDIDDVSCGPGHGISVGSLGRSHEDQYVSRISVKNSSFVGTQNGLRIKTWSPSLYSLASDMNFEYISMTNVRNPIVIDQQYCPFPPCSSWGHSTSSAVQIKNVKFRNIWGTSNSEVAVNLKCSGLIPCQNIELRDINLVYNGPGGRATSLCSNVKGSAYGKQQPLPCF</sequence>
<evidence type="ECO:0000256" key="3">
    <source>
        <dbReference type="ARBA" id="ARBA00022512"/>
    </source>
</evidence>
<dbReference type="FunFam" id="2.160.20.10:FF:000004">
    <property type="entry name" value="Pectin lyase-like superfamily protein"/>
    <property type="match status" value="1"/>
</dbReference>
<protein>
    <recommendedName>
        <fullName evidence="13">Exopolygalacturonase</fullName>
    </recommendedName>
</protein>
<evidence type="ECO:0000313" key="12">
    <source>
        <dbReference type="Proteomes" id="UP000834106"/>
    </source>
</evidence>
<dbReference type="Proteomes" id="UP000834106">
    <property type="component" value="Chromosome 2"/>
</dbReference>
<dbReference type="EMBL" id="OU503037">
    <property type="protein sequence ID" value="CAI9757180.1"/>
    <property type="molecule type" value="Genomic_DNA"/>
</dbReference>
<evidence type="ECO:0000256" key="2">
    <source>
        <dbReference type="ARBA" id="ARBA00008834"/>
    </source>
</evidence>
<accession>A0AAD2DMF7</accession>
<dbReference type="PANTHER" id="PTHR31375">
    <property type="match status" value="1"/>
</dbReference>
<dbReference type="GO" id="GO:0004650">
    <property type="term" value="F:polygalacturonase activity"/>
    <property type="evidence" value="ECO:0007669"/>
    <property type="project" value="InterPro"/>
</dbReference>
<dbReference type="InterPro" id="IPR000743">
    <property type="entry name" value="Glyco_hydro_28"/>
</dbReference>
<comment type="similarity">
    <text evidence="2 9">Belongs to the glycosyl hydrolase 28 family.</text>
</comment>
<dbReference type="InterPro" id="IPR012334">
    <property type="entry name" value="Pectin_lyas_fold"/>
</dbReference>
<dbReference type="Pfam" id="PF00295">
    <property type="entry name" value="Glyco_hydro_28"/>
    <property type="match status" value="1"/>
</dbReference>
<keyword evidence="10" id="KW-0732">Signal</keyword>
<keyword evidence="6 9" id="KW-0326">Glycosidase</keyword>
<dbReference type="SUPFAM" id="SSF51126">
    <property type="entry name" value="Pectin lyase-like"/>
    <property type="match status" value="1"/>
</dbReference>
<dbReference type="GO" id="GO:0071555">
    <property type="term" value="P:cell wall organization"/>
    <property type="evidence" value="ECO:0007669"/>
    <property type="project" value="UniProtKB-KW"/>
</dbReference>
<evidence type="ECO:0000256" key="7">
    <source>
        <dbReference type="ARBA" id="ARBA00023316"/>
    </source>
</evidence>
<evidence type="ECO:0000256" key="6">
    <source>
        <dbReference type="ARBA" id="ARBA00023295"/>
    </source>
</evidence>
<evidence type="ECO:0008006" key="13">
    <source>
        <dbReference type="Google" id="ProtNLM"/>
    </source>
</evidence>
<dbReference type="AlphaFoldDB" id="A0AAD2DMF7"/>
<comment type="subcellular location">
    <subcellularLocation>
        <location evidence="1">Secreted</location>
        <location evidence="1">Cell wall</location>
    </subcellularLocation>
</comment>
<feature type="active site" evidence="8">
    <location>
        <position position="245"/>
    </location>
</feature>
<name>A0AAD2DMF7_9LAMI</name>